<evidence type="ECO:0000256" key="6">
    <source>
        <dbReference type="ARBA" id="ARBA00023015"/>
    </source>
</evidence>
<keyword evidence="5" id="KW-0862">Zinc</keyword>
<dbReference type="PANTHER" id="PTHR46352:SF8">
    <property type="entry name" value="PROTEIN SENSITIVE TO PROTON RHIZOTOXICITY 2"/>
    <property type="match status" value="1"/>
</dbReference>
<dbReference type="PROSITE" id="PS50157">
    <property type="entry name" value="ZINC_FINGER_C2H2_2"/>
    <property type="match status" value="1"/>
</dbReference>
<evidence type="ECO:0000256" key="10">
    <source>
        <dbReference type="SAM" id="MobiDB-lite"/>
    </source>
</evidence>
<dbReference type="InterPro" id="IPR036236">
    <property type="entry name" value="Znf_C2H2_sf"/>
</dbReference>
<keyword evidence="6" id="KW-0805">Transcription regulation</keyword>
<dbReference type="InterPro" id="IPR013087">
    <property type="entry name" value="Znf_C2H2_type"/>
</dbReference>
<dbReference type="InterPro" id="IPR059161">
    <property type="entry name" value="Znf-C2H2_STOP1/2_3rd"/>
</dbReference>
<dbReference type="AlphaFoldDB" id="A0A7N0TMC8"/>
<keyword evidence="7" id="KW-0804">Transcription</keyword>
<evidence type="ECO:0000256" key="1">
    <source>
        <dbReference type="ARBA" id="ARBA00004123"/>
    </source>
</evidence>
<organism evidence="12 13">
    <name type="scientific">Kalanchoe fedtschenkoi</name>
    <name type="common">Lavender scallops</name>
    <name type="synonym">South American air plant</name>
    <dbReference type="NCBI Taxonomy" id="63787"/>
    <lineage>
        <taxon>Eukaryota</taxon>
        <taxon>Viridiplantae</taxon>
        <taxon>Streptophyta</taxon>
        <taxon>Embryophyta</taxon>
        <taxon>Tracheophyta</taxon>
        <taxon>Spermatophyta</taxon>
        <taxon>Magnoliopsida</taxon>
        <taxon>eudicotyledons</taxon>
        <taxon>Gunneridae</taxon>
        <taxon>Pentapetalae</taxon>
        <taxon>Saxifragales</taxon>
        <taxon>Crassulaceae</taxon>
        <taxon>Kalanchoe</taxon>
    </lineage>
</organism>
<evidence type="ECO:0000256" key="9">
    <source>
        <dbReference type="PROSITE-ProRule" id="PRU00042"/>
    </source>
</evidence>
<evidence type="ECO:0000256" key="5">
    <source>
        <dbReference type="ARBA" id="ARBA00022833"/>
    </source>
</evidence>
<name>A0A7N0TMC8_KALFE</name>
<dbReference type="InterPro" id="IPR044300">
    <property type="entry name" value="STOP1/2"/>
</dbReference>
<dbReference type="GO" id="GO:0008270">
    <property type="term" value="F:zinc ion binding"/>
    <property type="evidence" value="ECO:0007669"/>
    <property type="project" value="UniProtKB-KW"/>
</dbReference>
<feature type="compositionally biased region" description="Polar residues" evidence="10">
    <location>
        <begin position="1"/>
        <end position="20"/>
    </location>
</feature>
<keyword evidence="4 9" id="KW-0863">Zinc-finger</keyword>
<dbReference type="Proteomes" id="UP000594263">
    <property type="component" value="Unplaced"/>
</dbReference>
<dbReference type="InterPro" id="IPR058196">
    <property type="entry name" value="zf-C2H2_STOP1/2_C"/>
</dbReference>
<dbReference type="SMART" id="SM00355">
    <property type="entry name" value="ZnF_C2H2"/>
    <property type="match status" value="3"/>
</dbReference>
<accession>A0A7N0TMC8</accession>
<dbReference type="PANTHER" id="PTHR46352">
    <property type="entry name" value="PROTEIN SENSITIVE TO PROTON RHIZOTOXICITY 1"/>
    <property type="match status" value="1"/>
</dbReference>
<dbReference type="PROSITE" id="PS00028">
    <property type="entry name" value="ZINC_FINGER_C2H2_1"/>
    <property type="match status" value="1"/>
</dbReference>
<proteinExistence type="predicted"/>
<sequence>MAPTSSSCFLPNEPASSSQPMLGYGVMTSNGGHEDVESSNPVGLNHFSTSLLCSISILKERVRQAQSLVVSLFASPSITDQHYSQQVVEPASMTMARISSLVQDIVAVSTSMMLTCQQMSLSNPTRQHFQASSDHHHPSPISGHRHNQTLIRDGDGNNHVIIQAGQDVGHQAAHKQEQILGHRDMFGIGSSEQDMEWFGGSSCSFANATLSYDTATTSTTNSIQQESNNTEHHQLSHPDLIIEMDAADLLAKYTHFCRVCGKGFKRDANLRMHMRAHGDEYKSIAALANPAKINNDDPNIPATTPCTADKTARRSIRYSCPHHGCRWNRKHPKFQPLKSMICAKNHYKRSHCPKMYACKRCGQKQFSVLSDLRTHEKHCGESKWRCSCGTTFSRKDKLLGHVGLFAGHVPVIVNHVLSHT</sequence>
<evidence type="ECO:0000313" key="12">
    <source>
        <dbReference type="EnsemblPlants" id="Kaladp0039s0692.1.v1.1.CDS.1"/>
    </source>
</evidence>
<reference evidence="12" key="1">
    <citation type="submission" date="2021-01" db="UniProtKB">
        <authorList>
            <consortium name="EnsemblPlants"/>
        </authorList>
    </citation>
    <scope>IDENTIFICATION</scope>
</reference>
<protein>
    <recommendedName>
        <fullName evidence="11">C2H2-type domain-containing protein</fullName>
    </recommendedName>
</protein>
<dbReference type="OMA" id="IMNTGEC"/>
<dbReference type="Gene3D" id="3.30.160.60">
    <property type="entry name" value="Classic Zinc Finger"/>
    <property type="match status" value="2"/>
</dbReference>
<feature type="region of interest" description="Disordered" evidence="10">
    <location>
        <begin position="124"/>
        <end position="148"/>
    </location>
</feature>
<feature type="domain" description="C2H2-type" evidence="11">
    <location>
        <begin position="255"/>
        <end position="282"/>
    </location>
</feature>
<evidence type="ECO:0000256" key="3">
    <source>
        <dbReference type="ARBA" id="ARBA00022737"/>
    </source>
</evidence>
<evidence type="ECO:0000256" key="4">
    <source>
        <dbReference type="ARBA" id="ARBA00022771"/>
    </source>
</evidence>
<comment type="subcellular location">
    <subcellularLocation>
        <location evidence="1">Nucleus</location>
    </subcellularLocation>
</comment>
<evidence type="ECO:0000256" key="7">
    <source>
        <dbReference type="ARBA" id="ARBA00023163"/>
    </source>
</evidence>
<feature type="region of interest" description="Disordered" evidence="10">
    <location>
        <begin position="1"/>
        <end position="23"/>
    </location>
</feature>
<dbReference type="EnsemblPlants" id="Kaladp0039s0692.1.v1.1">
    <property type="protein sequence ID" value="Kaladp0039s0692.1.v1.1.CDS.1"/>
    <property type="gene ID" value="Kaladp0039s0692.v1.1"/>
</dbReference>
<dbReference type="Pfam" id="PF23115">
    <property type="entry name" value="zf-C2H2_STOP2_3rd"/>
    <property type="match status" value="1"/>
</dbReference>
<dbReference type="Gramene" id="Kaladp0039s0692.1.v1.1">
    <property type="protein sequence ID" value="Kaladp0039s0692.1.v1.1.CDS.1"/>
    <property type="gene ID" value="Kaladp0039s0692.v1.1"/>
</dbReference>
<keyword evidence="13" id="KW-1185">Reference proteome</keyword>
<dbReference type="Pfam" id="PF23118">
    <property type="entry name" value="zf-C2H2_STOP2_C"/>
    <property type="match status" value="1"/>
</dbReference>
<dbReference type="SUPFAM" id="SSF57667">
    <property type="entry name" value="beta-beta-alpha zinc fingers"/>
    <property type="match status" value="1"/>
</dbReference>
<evidence type="ECO:0000259" key="11">
    <source>
        <dbReference type="PROSITE" id="PS50157"/>
    </source>
</evidence>
<keyword evidence="3" id="KW-0677">Repeat</keyword>
<evidence type="ECO:0000256" key="2">
    <source>
        <dbReference type="ARBA" id="ARBA00022723"/>
    </source>
</evidence>
<evidence type="ECO:0000313" key="13">
    <source>
        <dbReference type="Proteomes" id="UP000594263"/>
    </source>
</evidence>
<dbReference type="GO" id="GO:0010044">
    <property type="term" value="P:response to aluminum ion"/>
    <property type="evidence" value="ECO:0007669"/>
    <property type="project" value="InterPro"/>
</dbReference>
<dbReference type="GO" id="GO:0010447">
    <property type="term" value="P:response to acidic pH"/>
    <property type="evidence" value="ECO:0007669"/>
    <property type="project" value="InterPro"/>
</dbReference>
<evidence type="ECO:0000256" key="8">
    <source>
        <dbReference type="ARBA" id="ARBA00023242"/>
    </source>
</evidence>
<keyword evidence="2" id="KW-0479">Metal-binding</keyword>
<keyword evidence="8" id="KW-0539">Nucleus</keyword>